<sequence>MKNVKIFAVAATLSLISFGSFAAQQVTQPMDGQQKLGVISASGPTTIGGLESKLAAQASDAGASSYRIISVTGNNRLHADAEIYK</sequence>
<dbReference type="Proteomes" id="UP000028640">
    <property type="component" value="Unassembled WGS sequence"/>
</dbReference>
<keyword evidence="1 2" id="KW-0732">Signal</keyword>
<proteinExistence type="predicted"/>
<dbReference type="GeneID" id="78381885"/>
<accession>A0A085G4G2</accession>
<comment type="caution">
    <text evidence="4">The sequence shown here is derived from an EMBL/GenBank/DDBJ whole genome shotgun (WGS) entry which is preliminary data.</text>
</comment>
<protein>
    <recommendedName>
        <fullName evidence="3">YdgH/BhsA/McbA-like domain-containing protein</fullName>
    </recommendedName>
</protein>
<evidence type="ECO:0000256" key="2">
    <source>
        <dbReference type="SAM" id="SignalP"/>
    </source>
</evidence>
<dbReference type="InterPro" id="IPR036275">
    <property type="entry name" value="YdgH-like_sf"/>
</dbReference>
<evidence type="ECO:0000313" key="4">
    <source>
        <dbReference type="EMBL" id="KFC78607.1"/>
    </source>
</evidence>
<keyword evidence="5" id="KW-1185">Reference proteome</keyword>
<evidence type="ECO:0000313" key="5">
    <source>
        <dbReference type="Proteomes" id="UP000028640"/>
    </source>
</evidence>
<dbReference type="InterPro" id="IPR010854">
    <property type="entry name" value="YdgH/BhsA/McbA-like_dom"/>
</dbReference>
<dbReference type="EMBL" id="JMPJ01000067">
    <property type="protein sequence ID" value="KFC78607.1"/>
    <property type="molecule type" value="Genomic_DNA"/>
</dbReference>
<dbReference type="OrthoDB" id="6428780at2"/>
<dbReference type="AlphaFoldDB" id="A0A085G4G2"/>
<dbReference type="eggNOG" id="ENOG5032ZBU">
    <property type="taxonomic scope" value="Bacteria"/>
</dbReference>
<dbReference type="Pfam" id="PF07338">
    <property type="entry name" value="YdgH_BhsA-like"/>
    <property type="match status" value="1"/>
</dbReference>
<dbReference type="InterPro" id="IPR025543">
    <property type="entry name" value="Dodecin-like"/>
</dbReference>
<name>A0A085G4G2_EWIA3</name>
<evidence type="ECO:0000259" key="3">
    <source>
        <dbReference type="Pfam" id="PF07338"/>
    </source>
</evidence>
<evidence type="ECO:0000256" key="1">
    <source>
        <dbReference type="ARBA" id="ARBA00022729"/>
    </source>
</evidence>
<dbReference type="STRING" id="910964.GEAM_3579"/>
<reference evidence="4 5" key="1">
    <citation type="submission" date="2014-05" db="EMBL/GenBank/DDBJ databases">
        <title>ATOL: Assembling a taxonomically balanced genome-scale reconstruction of the evolutionary history of the Enterobacteriaceae.</title>
        <authorList>
            <person name="Plunkett G.III."/>
            <person name="Neeno-Eckwall E.C."/>
            <person name="Glasner J.D."/>
            <person name="Perna N.T."/>
        </authorList>
    </citation>
    <scope>NUCLEOTIDE SEQUENCE [LARGE SCALE GENOMIC DNA]</scope>
    <source>
        <strain evidence="4 5">ATCC 33852</strain>
    </source>
</reference>
<gene>
    <name evidence="4" type="ORF">GEAM_3579</name>
</gene>
<feature type="domain" description="YdgH/BhsA/McbA-like" evidence="3">
    <location>
        <begin position="34"/>
        <end position="85"/>
    </location>
</feature>
<dbReference type="NCBIfam" id="NF047859">
    <property type="entry name" value="StressCuResBhsA"/>
    <property type="match status" value="1"/>
</dbReference>
<dbReference type="RefSeq" id="WP_034794197.1">
    <property type="nucleotide sequence ID" value="NZ_JMPJ01000067.1"/>
</dbReference>
<feature type="signal peptide" evidence="2">
    <location>
        <begin position="1"/>
        <end position="22"/>
    </location>
</feature>
<feature type="chain" id="PRO_5001790719" description="YdgH/BhsA/McbA-like domain-containing protein" evidence="2">
    <location>
        <begin position="23"/>
        <end position="85"/>
    </location>
</feature>
<organism evidence="4 5">
    <name type="scientific">Ewingella americana (strain ATCC 33852 / DSM 4580 / CCUG 14506 / JCM 5911 / LMG 7869 / NCTC 12157 / CDC 1468-78)</name>
    <dbReference type="NCBI Taxonomy" id="910964"/>
    <lineage>
        <taxon>Bacteria</taxon>
        <taxon>Pseudomonadati</taxon>
        <taxon>Pseudomonadota</taxon>
        <taxon>Gammaproteobacteria</taxon>
        <taxon>Enterobacterales</taxon>
        <taxon>Yersiniaceae</taxon>
        <taxon>Ewingella</taxon>
    </lineage>
</organism>
<dbReference type="Gene3D" id="3.30.1660.10">
    <property type="entry name" value="Flavin-binding protein dodecin"/>
    <property type="match status" value="1"/>
</dbReference>
<dbReference type="SUPFAM" id="SSF159871">
    <property type="entry name" value="YdgH-like"/>
    <property type="match status" value="1"/>
</dbReference>